<dbReference type="EMBL" id="LAQI01000102">
    <property type="protein sequence ID" value="KKY20253.1"/>
    <property type="molecule type" value="Genomic_DNA"/>
</dbReference>
<evidence type="ECO:0000313" key="2">
    <source>
        <dbReference type="EMBL" id="KKY20253.1"/>
    </source>
</evidence>
<organism evidence="2 3">
    <name type="scientific">Diplodia seriata</name>
    <dbReference type="NCBI Taxonomy" id="420778"/>
    <lineage>
        <taxon>Eukaryota</taxon>
        <taxon>Fungi</taxon>
        <taxon>Dikarya</taxon>
        <taxon>Ascomycota</taxon>
        <taxon>Pezizomycotina</taxon>
        <taxon>Dothideomycetes</taxon>
        <taxon>Dothideomycetes incertae sedis</taxon>
        <taxon>Botryosphaeriales</taxon>
        <taxon>Botryosphaeriaceae</taxon>
        <taxon>Diplodia</taxon>
    </lineage>
</organism>
<evidence type="ECO:0000256" key="1">
    <source>
        <dbReference type="SAM" id="Phobius"/>
    </source>
</evidence>
<accession>A0A0G2G9A1</accession>
<evidence type="ECO:0000313" key="3">
    <source>
        <dbReference type="Proteomes" id="UP000034182"/>
    </source>
</evidence>
<dbReference type="AlphaFoldDB" id="A0A0G2G9A1"/>
<keyword evidence="1" id="KW-0472">Membrane</keyword>
<reference evidence="2 3" key="1">
    <citation type="submission" date="2015-03" db="EMBL/GenBank/DDBJ databases">
        <authorList>
            <person name="Morales-Cruz A."/>
            <person name="Amrine K.C."/>
            <person name="Cantu D."/>
        </authorList>
    </citation>
    <scope>NUCLEOTIDE SEQUENCE [LARGE SCALE GENOMIC DNA]</scope>
    <source>
        <strain evidence="2">DS831</strain>
    </source>
</reference>
<keyword evidence="1" id="KW-1133">Transmembrane helix</keyword>
<feature type="transmembrane region" description="Helical" evidence="1">
    <location>
        <begin position="21"/>
        <end position="43"/>
    </location>
</feature>
<proteinExistence type="predicted"/>
<name>A0A0G2G9A1_9PEZI</name>
<feature type="transmembrane region" description="Helical" evidence="1">
    <location>
        <begin position="122"/>
        <end position="145"/>
    </location>
</feature>
<dbReference type="Proteomes" id="UP000034182">
    <property type="component" value="Unassembled WGS sequence"/>
</dbReference>
<protein>
    <submittedName>
        <fullName evidence="2">Putative cys met metabolism pyridoxal phosphate-dependent enzyme</fullName>
    </submittedName>
</protein>
<feature type="transmembrane region" description="Helical" evidence="1">
    <location>
        <begin position="63"/>
        <end position="84"/>
    </location>
</feature>
<reference evidence="2 3" key="2">
    <citation type="submission" date="2015-05" db="EMBL/GenBank/DDBJ databases">
        <title>Distinctive expansion of gene families associated with plant cell wall degradation and secondary metabolism in the genomes of grapevine trunk pathogens.</title>
        <authorList>
            <person name="Lawrence D.P."/>
            <person name="Travadon R."/>
            <person name="Rolshausen P.E."/>
            <person name="Baumgartner K."/>
        </authorList>
    </citation>
    <scope>NUCLEOTIDE SEQUENCE [LARGE SCALE GENOMIC DNA]</scope>
    <source>
        <strain evidence="2">DS831</strain>
    </source>
</reference>
<comment type="caution">
    <text evidence="2">The sequence shown here is derived from an EMBL/GenBank/DDBJ whole genome shotgun (WGS) entry which is preliminary data.</text>
</comment>
<sequence length="221" mass="25221">MARYTRETSPWKKRILLPIWIIRDGLTVIIIAMYAFILSVLIRDPTDDLDQDFDDKTINTAKILVAVFLTLFIVSLLLDVWCMIQYVRHSLSPRTFLIINVLQLLFWIGIIVLQIVGNAALGHVYVSIFGIAALLLYISLFIYAVTVFRRDRRLRASNSGHYAPAVNPTNNHLSAQEYGQTSYAGPYNQPPIYNVPSYDTRGSFAPSAEEELKPVQHTQYR</sequence>
<gene>
    <name evidence="2" type="ORF">UCDDS831_g04887</name>
</gene>
<keyword evidence="1" id="KW-0812">Transmembrane</keyword>
<feature type="transmembrane region" description="Helical" evidence="1">
    <location>
        <begin position="96"/>
        <end position="116"/>
    </location>
</feature>